<gene>
    <name evidence="1" type="ORF">AAFH49_10395</name>
</gene>
<proteinExistence type="predicted"/>
<protein>
    <submittedName>
        <fullName evidence="1">Uncharacterized protein</fullName>
    </submittedName>
</protein>
<dbReference type="RefSeq" id="WP_342297892.1">
    <property type="nucleotide sequence ID" value="NZ_JBCEVZ010000020.1"/>
</dbReference>
<sequence>MHLERLFASSGELLTFISALVKAFLVVEKTYPALVKGFSLSVKALPALNKSFLLPEKPLLMLVKSYSALVKELLVLVKSFSDSAISSPALASNISTRNTADFTPEIQLFPVVWPGQSGTNSSSTSLPKFPQHGFYPTRIG</sequence>
<evidence type="ECO:0000313" key="2">
    <source>
        <dbReference type="Proteomes" id="UP001479606"/>
    </source>
</evidence>
<dbReference type="EMBL" id="JBCEVZ010000020">
    <property type="protein sequence ID" value="MEL5994617.1"/>
    <property type="molecule type" value="Genomic_DNA"/>
</dbReference>
<evidence type="ECO:0000313" key="1">
    <source>
        <dbReference type="EMBL" id="MEL5994617.1"/>
    </source>
</evidence>
<organism evidence="1 2">
    <name type="scientific">Hymenobacter segetis</name>
    <dbReference type="NCBI Taxonomy" id="2025509"/>
    <lineage>
        <taxon>Bacteria</taxon>
        <taxon>Pseudomonadati</taxon>
        <taxon>Bacteroidota</taxon>
        <taxon>Cytophagia</taxon>
        <taxon>Cytophagales</taxon>
        <taxon>Hymenobacteraceae</taxon>
        <taxon>Hymenobacter</taxon>
    </lineage>
</organism>
<keyword evidence="2" id="KW-1185">Reference proteome</keyword>
<reference evidence="1 2" key="1">
    <citation type="journal article" date="2018" name="Arch. Microbiol.">
        <title>Hymenobacter segetis sp. nov., isolated from soil.</title>
        <authorList>
            <person name="Ten L.N."/>
            <person name="Lim S.J."/>
            <person name="Kim B.O."/>
            <person name="Kang I.K."/>
            <person name="Jung H.Y."/>
        </authorList>
    </citation>
    <scope>NUCLEOTIDE SEQUENCE [LARGE SCALE GENOMIC DNA]</scope>
    <source>
        <strain evidence="1 2">S7-3-11</strain>
    </source>
</reference>
<dbReference type="Proteomes" id="UP001479606">
    <property type="component" value="Unassembled WGS sequence"/>
</dbReference>
<comment type="caution">
    <text evidence="1">The sequence shown here is derived from an EMBL/GenBank/DDBJ whole genome shotgun (WGS) entry which is preliminary data.</text>
</comment>
<name>A0ABU9LV73_9BACT</name>
<accession>A0ABU9LV73</accession>